<dbReference type="GO" id="GO:0016788">
    <property type="term" value="F:hydrolase activity, acting on ester bonds"/>
    <property type="evidence" value="ECO:0007669"/>
    <property type="project" value="UniProtKB-ARBA"/>
</dbReference>
<dbReference type="SUPFAM" id="SSF52266">
    <property type="entry name" value="SGNH hydrolase"/>
    <property type="match status" value="1"/>
</dbReference>
<dbReference type="RefSeq" id="WP_129209439.1">
    <property type="nucleotide sequence ID" value="NZ_BMGU01000002.1"/>
</dbReference>
<feature type="compositionally biased region" description="Low complexity" evidence="1">
    <location>
        <begin position="510"/>
        <end position="565"/>
    </location>
</feature>
<proteinExistence type="predicted"/>
<comment type="caution">
    <text evidence="3">The sequence shown here is derived from an EMBL/GenBank/DDBJ whole genome shotgun (WGS) entry which is preliminary data.</text>
</comment>
<dbReference type="Pfam" id="PF13472">
    <property type="entry name" value="Lipase_GDSL_2"/>
    <property type="match status" value="1"/>
</dbReference>
<dbReference type="InterPro" id="IPR013830">
    <property type="entry name" value="SGNH_hydro"/>
</dbReference>
<dbReference type="OrthoDB" id="7985403at2"/>
<gene>
    <name evidence="3" type="ORF">ESZ00_16535</name>
</gene>
<evidence type="ECO:0000259" key="2">
    <source>
        <dbReference type="Pfam" id="PF13472"/>
    </source>
</evidence>
<feature type="region of interest" description="Disordered" evidence="1">
    <location>
        <begin position="59"/>
        <end position="78"/>
    </location>
</feature>
<organism evidence="3 4">
    <name type="scientific">Silvibacterium dinghuense</name>
    <dbReference type="NCBI Taxonomy" id="1560006"/>
    <lineage>
        <taxon>Bacteria</taxon>
        <taxon>Pseudomonadati</taxon>
        <taxon>Acidobacteriota</taxon>
        <taxon>Terriglobia</taxon>
        <taxon>Terriglobales</taxon>
        <taxon>Acidobacteriaceae</taxon>
        <taxon>Silvibacterium</taxon>
    </lineage>
</organism>
<dbReference type="AlphaFoldDB" id="A0A4Q1S9E7"/>
<dbReference type="Proteomes" id="UP000290253">
    <property type="component" value="Unassembled WGS sequence"/>
</dbReference>
<evidence type="ECO:0000313" key="3">
    <source>
        <dbReference type="EMBL" id="RXS93670.1"/>
    </source>
</evidence>
<feature type="region of interest" description="Disordered" evidence="1">
    <location>
        <begin position="491"/>
        <end position="572"/>
    </location>
</feature>
<keyword evidence="4" id="KW-1185">Reference proteome</keyword>
<protein>
    <recommendedName>
        <fullName evidence="2">SGNH hydrolase-type esterase domain-containing protein</fullName>
    </recommendedName>
</protein>
<dbReference type="InterPro" id="IPR036514">
    <property type="entry name" value="SGNH_hydro_sf"/>
</dbReference>
<sequence>MANSDPTSQSGHGFPWKAAGTIAVAVGILAGAHWYGDHSKGWNPSTFLQAWEYHMPQRPKPLVPPQAEARQSTGRAPGQPEAISAVMVDDYLVLDPFFAALWQLEQKKSAAEKSTVEKGTTETVAVETGAEEVVTVVHYGDSPTTADLITGDVREQLQERFGDAGYGFNLTAKPWAWYGHRHVEISDSGWLSSQKDATGVGRYKQGSYGLGGAVFAGSSGAHTTYTLTGAPQASVIVHYLTYPGGGSFSVGAGDATLETVSTDAPEEAVATKQVVLPEGATKVSLRVTSGTVKQFGVDFRTNHSGVLYDSLGLNGATTTILSRTFEPKLLTESLRAARPQLVVINYGTNESQFSGLVSTLEKELTMAIANIRAAAPGVPILIMSPMDRGDRQGGEIVTQAEIPQIVAIQKKVAAEDGCAFFDTYDAMGGEGTVGRWYEAQPRLMTADLIHPTPPGALLVANLLMENLNAGYDRWKRTHGIVTGATALKGPPVVAAPRPKPSPAVKKLQEAAPAGNAVPDVAPDAVHVPAGHAPAVGAPADGAVPTAVPAPASGVPEAAGSSAASSNSTQRPQ</sequence>
<accession>A0A4Q1S9E7</accession>
<name>A0A4Q1S9E7_9BACT</name>
<evidence type="ECO:0000256" key="1">
    <source>
        <dbReference type="SAM" id="MobiDB-lite"/>
    </source>
</evidence>
<evidence type="ECO:0000313" key="4">
    <source>
        <dbReference type="Proteomes" id="UP000290253"/>
    </source>
</evidence>
<feature type="domain" description="SGNH hydrolase-type esterase" evidence="2">
    <location>
        <begin position="305"/>
        <end position="455"/>
    </location>
</feature>
<dbReference type="EMBL" id="SDMK01000004">
    <property type="protein sequence ID" value="RXS93670.1"/>
    <property type="molecule type" value="Genomic_DNA"/>
</dbReference>
<dbReference type="Gene3D" id="2.60.120.1360">
    <property type="match status" value="1"/>
</dbReference>
<reference evidence="3 4" key="1">
    <citation type="journal article" date="2016" name="Int. J. Syst. Evol. Microbiol.">
        <title>Acidipila dinghuensis sp. nov., an acidobacterium isolated from forest soil.</title>
        <authorList>
            <person name="Jiang Y.W."/>
            <person name="Wang J."/>
            <person name="Chen M.H."/>
            <person name="Lv Y.Y."/>
            <person name="Qiu L.H."/>
        </authorList>
    </citation>
    <scope>NUCLEOTIDE SEQUENCE [LARGE SCALE GENOMIC DNA]</scope>
    <source>
        <strain evidence="3 4">DHOF10</strain>
    </source>
</reference>
<dbReference type="Gene3D" id="3.40.50.1110">
    <property type="entry name" value="SGNH hydrolase"/>
    <property type="match status" value="1"/>
</dbReference>